<gene>
    <name evidence="1" type="ORF">JFY71_01845</name>
</gene>
<reference evidence="1 2" key="1">
    <citation type="journal article" date="2022" name="Int. J. Syst. Evol. Microbiol.">
        <title>Miniphocaeibacter halophilus sp. nov., an ammonium-tolerant acetate-producing bacterium isolated from a biogas system.</title>
        <authorList>
            <person name="Schnurer A."/>
            <person name="Singh A."/>
            <person name="Bi S."/>
            <person name="Qiao W."/>
            <person name="Westerholm M."/>
        </authorList>
    </citation>
    <scope>NUCLEOTIDE SEQUENCE [LARGE SCALE GENOMIC DNA]</scope>
    <source>
        <strain evidence="1 2">AMB_01</strain>
    </source>
</reference>
<dbReference type="EMBL" id="CP066744">
    <property type="protein sequence ID" value="QQK08308.1"/>
    <property type="molecule type" value="Genomic_DNA"/>
</dbReference>
<dbReference type="Proteomes" id="UP000595814">
    <property type="component" value="Chromosome"/>
</dbReference>
<keyword evidence="2" id="KW-1185">Reference proteome</keyword>
<evidence type="ECO:0000313" key="2">
    <source>
        <dbReference type="Proteomes" id="UP000595814"/>
    </source>
</evidence>
<sequence>MDNRVAIIGIIIENKEASTEVNEILHKYSKYIIGRMGIPNIRESINVISVIVDAPQSEISALTGKLGMIKDVSCKAVYSKI</sequence>
<accession>A0AC61MSL8</accession>
<name>A0AC61MSL8_9FIRM</name>
<evidence type="ECO:0000313" key="1">
    <source>
        <dbReference type="EMBL" id="QQK08308.1"/>
    </source>
</evidence>
<protein>
    <submittedName>
        <fullName evidence="1">Iron-only hydrogenase system regulator</fullName>
    </submittedName>
</protein>
<organism evidence="1 2">
    <name type="scientific">Miniphocaeibacter halophilus</name>
    <dbReference type="NCBI Taxonomy" id="2931922"/>
    <lineage>
        <taxon>Bacteria</taxon>
        <taxon>Bacillati</taxon>
        <taxon>Bacillota</taxon>
        <taxon>Tissierellia</taxon>
        <taxon>Tissierellales</taxon>
        <taxon>Peptoniphilaceae</taxon>
        <taxon>Miniphocaeibacter</taxon>
    </lineage>
</organism>
<proteinExistence type="predicted"/>